<proteinExistence type="predicted"/>
<dbReference type="Proteomes" id="UP001060085">
    <property type="component" value="Linkage Group LG02"/>
</dbReference>
<protein>
    <submittedName>
        <fullName evidence="1">Uncharacterized protein</fullName>
    </submittedName>
</protein>
<accession>A0ACC0C076</accession>
<reference evidence="2" key="1">
    <citation type="journal article" date="2023" name="Nat. Plants">
        <title>Single-cell RNA sequencing provides a high-resolution roadmap for understanding the multicellular compartmentation of specialized metabolism.</title>
        <authorList>
            <person name="Sun S."/>
            <person name="Shen X."/>
            <person name="Li Y."/>
            <person name="Li Y."/>
            <person name="Wang S."/>
            <person name="Li R."/>
            <person name="Zhang H."/>
            <person name="Shen G."/>
            <person name="Guo B."/>
            <person name="Wei J."/>
            <person name="Xu J."/>
            <person name="St-Pierre B."/>
            <person name="Chen S."/>
            <person name="Sun C."/>
        </authorList>
    </citation>
    <scope>NUCLEOTIDE SEQUENCE [LARGE SCALE GENOMIC DNA]</scope>
</reference>
<dbReference type="EMBL" id="CM044702">
    <property type="protein sequence ID" value="KAI5678368.1"/>
    <property type="molecule type" value="Genomic_DNA"/>
</dbReference>
<organism evidence="1 2">
    <name type="scientific">Catharanthus roseus</name>
    <name type="common">Madagascar periwinkle</name>
    <name type="synonym">Vinca rosea</name>
    <dbReference type="NCBI Taxonomy" id="4058"/>
    <lineage>
        <taxon>Eukaryota</taxon>
        <taxon>Viridiplantae</taxon>
        <taxon>Streptophyta</taxon>
        <taxon>Embryophyta</taxon>
        <taxon>Tracheophyta</taxon>
        <taxon>Spermatophyta</taxon>
        <taxon>Magnoliopsida</taxon>
        <taxon>eudicotyledons</taxon>
        <taxon>Gunneridae</taxon>
        <taxon>Pentapetalae</taxon>
        <taxon>asterids</taxon>
        <taxon>lamiids</taxon>
        <taxon>Gentianales</taxon>
        <taxon>Apocynaceae</taxon>
        <taxon>Rauvolfioideae</taxon>
        <taxon>Vinceae</taxon>
        <taxon>Catharanthinae</taxon>
        <taxon>Catharanthus</taxon>
    </lineage>
</organism>
<evidence type="ECO:0000313" key="1">
    <source>
        <dbReference type="EMBL" id="KAI5678368.1"/>
    </source>
</evidence>
<gene>
    <name evidence="1" type="ORF">M9H77_09318</name>
</gene>
<name>A0ACC0C076_CATRO</name>
<evidence type="ECO:0000313" key="2">
    <source>
        <dbReference type="Proteomes" id="UP001060085"/>
    </source>
</evidence>
<comment type="caution">
    <text evidence="1">The sequence shown here is derived from an EMBL/GenBank/DDBJ whole genome shotgun (WGS) entry which is preliminary data.</text>
</comment>
<sequence length="1474" mass="158711">MAPGRRRGAKGSGGGPKTELSLGDLVLAKVKGFPAWPAKISRPEDWDKAPDPKKYFVQFFGTEEIAFVAPADIQAFTIEVKNKLSARCRGKTIKHFAQAVKEICAEFEQLQEKSSVGPRDDDNDLDLGTASLSADGLVDDAVKANLMIPIGNDGASQSSEFKSSALERCSLRQGVIECQDTKPCVSSGVNSDMSPIISSKKGSRFPDNGNNTVKEEIVSTSSPNQSSRKVSGSRYGGLNSKKNVDLHAGEEGCSPLLKSEHSEDPDDVQKDVTNGYRRRLASGSKRRVDGSCEMHNSSGSSDPASISSDGLGSNRDLSASSQPSGADARRKVSSSAKESSQNVLRSGLDSESGKKRPKLLKDKKNVLVAEKTRVATKERHEDKVELSSKKQGDVKQTSQTNEHSHPAKRSKHVNVADDAPKALLQAGRKITAQSCDDKLENVEVKRNVLRGKAENRSGSRPLSTTRDSTLGGDEDVLPPTKRRRRALEAMSGSSTLMSENRFGRSSGLKNDMSRRRAVRLCDDDEEEEPKTPIHGGSAKKVLVPLHGQSSSKRADNDPLGKRDSVTFDDSSLKKAFPSDDCSIESCLPVPQQAEEKQHGKTEASHASLSPGKVDSEKLPSNDTKPFPPSPQRSPIVATKSVADTQKVNKHVGKVPGNNTQRKAVSGSKIAGGTSDNLSLPATQTPSGRGKPEFSGERNKEHSLPAGNVMDIHFLPVERSQTGKNVKLSSIDQKMSDSAMSMRHLIAAAQAKKRQAHLQNFNVNSISYIASSTDVQAISPNPASVSQPLVSSNMPLDAQGVVSHSLTTPPPDVPHISSFNQQDSEEFEERRVSSGRHAAAGSLSGGTEAAVARDAFEGMIETLSRTKESIGRATRLAIDCAKYGIANEVVELLIRKLENEPSYHRKVDLFFLVDSITQCSHSHKGIAGASYIPAVQAALPRLLGAAAPSGSGARENRRQCLKVLRLWLERKILPESVLRRYMDDIGVMNDDSSSGFSLRRPSRAERAIDDPIREMEGMLVDEYGSNATFQLPGFFSSHAFHEDDEEEDDFPNSSGKGVLDISPSERTPISGDPDTHAVAANERRHHILEDVDGELEMEDVSGHQKDERTSLTGDAYGIASSHIDSIRRSESTTVQLLPIPEGSPPLPPNSPPPTPPLPSSPPPSPPAHLPPPPPPPTSPSPPPPPPPMLQPHLIPPLPVAPPMLPPPPPLPPQPSLVSQHMPSLPSSNLSSSHLVYQPAPVAQEIGGNTGGIPHTQLAATASHGPPVDASARNEMFPQQTPCFAPVGVGSSREPSGYNSSRPLEYGQSDTYINPQTSQSNQQFQPPNVPFSQRPLPPNPQSQNASSHFSYPATAIRQQPALPVQHHPAHAYPQPYSMPNFADGPRPFLPDERWRMPQNEFNADHQRGMWMPGVRSCSGPAYVQDGYFRPPPERPSAGAAGFCPPTNQLPGGSAPGHGVSHMIPGRPDMSAVSWRP</sequence>
<keyword evidence="2" id="KW-1185">Reference proteome</keyword>